<evidence type="ECO:0000256" key="1">
    <source>
        <dbReference type="ARBA" id="ARBA00022679"/>
    </source>
</evidence>
<feature type="binding site" evidence="9">
    <location>
        <position position="346"/>
    </location>
    <ligand>
        <name>K(+)</name>
        <dbReference type="ChEBI" id="CHEBI:29103"/>
    </ligand>
</feature>
<keyword evidence="9" id="KW-0539">Nucleus</keyword>
<sequence>MCITIIGSLNYDLVTYTDRLPNAGETFKANKFETHIGGKGLNQTIAVAKLSKNMPIKMLGHVGNDTFGDNILGMLSKYNDLDLSDVQRAPLGLGTGVATIIVDQCSNNQNRILITEGANILTNYTAFQLDRIFPLYGDSTRVTGNNSIGTTPTTITSNSMANINDDVEFIVLQNEIPNSCFIIEWMFKYRSENQIVFNPSPFNDQISSSVWNKRIDILIVNEVEAIQVLQANITNSNLFTNFQNKISQDFIQGYREIATYLHQHFIKKDNLGAVIITLGAKGCIYLSNNTELTYKPSIFVPNEHIVDTTGAGDTFLGACISQLAQGATLDDAIHFALIASSIVIQKKGASQSIPSYEEVMRKSTSLM</sequence>
<feature type="binding site" evidence="9">
    <location>
        <begin position="277"/>
        <end position="282"/>
    </location>
    <ligand>
        <name>ATP</name>
        <dbReference type="ChEBI" id="CHEBI:30616"/>
    </ligand>
</feature>
<evidence type="ECO:0000256" key="9">
    <source>
        <dbReference type="HAMAP-Rule" id="MF_03215"/>
    </source>
</evidence>
<feature type="binding site" evidence="9">
    <location>
        <position position="352"/>
    </location>
    <ligand>
        <name>K(+)</name>
        <dbReference type="ChEBI" id="CHEBI:29103"/>
    </ligand>
</feature>
<evidence type="ECO:0000256" key="7">
    <source>
        <dbReference type="ARBA" id="ARBA00022958"/>
    </source>
</evidence>
<dbReference type="GO" id="GO:0005524">
    <property type="term" value="F:ATP binding"/>
    <property type="evidence" value="ECO:0007669"/>
    <property type="project" value="UniProtKB-UniRule"/>
</dbReference>
<feature type="binding site" evidence="9">
    <location>
        <position position="221"/>
    </location>
    <ligand>
        <name>ATP</name>
        <dbReference type="ChEBI" id="CHEBI:30616"/>
    </ligand>
</feature>
<feature type="binding site" evidence="9">
    <location>
        <position position="348"/>
    </location>
    <ligand>
        <name>K(+)</name>
        <dbReference type="ChEBI" id="CHEBI:29103"/>
    </ligand>
</feature>
<dbReference type="Gene3D" id="3.40.1190.20">
    <property type="match status" value="1"/>
</dbReference>
<reference evidence="12" key="1">
    <citation type="submission" date="2018-06" db="EMBL/GenBank/DDBJ databases">
        <authorList>
            <person name="Guldener U."/>
        </authorList>
    </citation>
    <scope>NUCLEOTIDE SEQUENCE [LARGE SCALE GENOMIC DNA]</scope>
    <source>
        <strain evidence="12">UTAD17</strain>
    </source>
</reference>
<keyword evidence="1 9" id="KW-0808">Transferase</keyword>
<dbReference type="PANTHER" id="PTHR10584:SF166">
    <property type="entry name" value="RIBOKINASE"/>
    <property type="match status" value="1"/>
</dbReference>
<comment type="cofactor">
    <cofactor evidence="9">
        <name>Mg(2+)</name>
        <dbReference type="ChEBI" id="CHEBI:18420"/>
    </cofactor>
    <text evidence="9">Requires a divalent cation, most likely magnesium in vivo, as an electrophilic catalyst to aid phosphoryl group transfer. It is the chelate of the metal and the nucleotide that is the actual substrate.</text>
</comment>
<dbReference type="InterPro" id="IPR002139">
    <property type="entry name" value="Ribo/fructo_kinase"/>
</dbReference>
<keyword evidence="12" id="KW-1185">Reference proteome</keyword>
<dbReference type="SUPFAM" id="SSF53613">
    <property type="entry name" value="Ribokinase-like"/>
    <property type="match status" value="1"/>
</dbReference>
<dbReference type="GO" id="GO:0004747">
    <property type="term" value="F:ribokinase activity"/>
    <property type="evidence" value="ECO:0007669"/>
    <property type="project" value="UniProtKB-UniRule"/>
</dbReference>
<evidence type="ECO:0000256" key="5">
    <source>
        <dbReference type="ARBA" id="ARBA00022840"/>
    </source>
</evidence>
<comment type="subcellular location">
    <subcellularLocation>
        <location evidence="9">Cytoplasm</location>
    </subcellularLocation>
    <subcellularLocation>
        <location evidence="9">Nucleus</location>
    </subcellularLocation>
</comment>
<dbReference type="EC" id="2.7.1.15" evidence="9"/>
<dbReference type="PANTHER" id="PTHR10584">
    <property type="entry name" value="SUGAR KINASE"/>
    <property type="match status" value="1"/>
</dbReference>
<feature type="binding site" evidence="9">
    <location>
        <begin position="10"/>
        <end position="12"/>
    </location>
    <ligand>
        <name>substrate</name>
    </ligand>
</feature>
<keyword evidence="6 9" id="KW-0460">Magnesium</keyword>
<dbReference type="AlphaFoldDB" id="A0A376B8A7"/>
<dbReference type="CDD" id="cd01174">
    <property type="entry name" value="ribokinase"/>
    <property type="match status" value="1"/>
</dbReference>
<dbReference type="GO" id="GO:0005737">
    <property type="term" value="C:cytoplasm"/>
    <property type="evidence" value="ECO:0007669"/>
    <property type="project" value="UniProtKB-SubCell"/>
</dbReference>
<evidence type="ECO:0000259" key="10">
    <source>
        <dbReference type="Pfam" id="PF00294"/>
    </source>
</evidence>
<keyword evidence="4 9" id="KW-0418">Kinase</keyword>
<dbReference type="HAMAP" id="MF_01987">
    <property type="entry name" value="Ribokinase"/>
    <property type="match status" value="1"/>
</dbReference>
<evidence type="ECO:0000313" key="12">
    <source>
        <dbReference type="Proteomes" id="UP000262825"/>
    </source>
</evidence>
<keyword evidence="5 9" id="KW-0067">ATP-binding</keyword>
<keyword evidence="3 9" id="KW-0547">Nucleotide-binding</keyword>
<dbReference type="InterPro" id="IPR029056">
    <property type="entry name" value="Ribokinase-like"/>
</dbReference>
<comment type="caution">
    <text evidence="9">Lacks conserved residue(s) required for the propagation of feature annotation.</text>
</comment>
<organism evidence="11 12">
    <name type="scientific">Saccharomycodes ludwigii</name>
    <dbReference type="NCBI Taxonomy" id="36035"/>
    <lineage>
        <taxon>Eukaryota</taxon>
        <taxon>Fungi</taxon>
        <taxon>Dikarya</taxon>
        <taxon>Ascomycota</taxon>
        <taxon>Saccharomycotina</taxon>
        <taxon>Saccharomycetes</taxon>
        <taxon>Saccharomycodales</taxon>
        <taxon>Saccharomycodaceae</taxon>
        <taxon>Saccharomycodes</taxon>
    </lineage>
</organism>
<comment type="similarity">
    <text evidence="9">Belongs to the carbohydrate kinase PfkB family. Ribokinase subfamily.</text>
</comment>
<evidence type="ECO:0000256" key="4">
    <source>
        <dbReference type="ARBA" id="ARBA00022777"/>
    </source>
</evidence>
<evidence type="ECO:0000256" key="3">
    <source>
        <dbReference type="ARBA" id="ARBA00022741"/>
    </source>
</evidence>
<dbReference type="UniPathway" id="UPA00916">
    <property type="reaction ID" value="UER00889"/>
</dbReference>
<evidence type="ECO:0000256" key="6">
    <source>
        <dbReference type="ARBA" id="ARBA00022842"/>
    </source>
</evidence>
<comment type="subunit">
    <text evidence="9">Homodimer.</text>
</comment>
<keyword evidence="2 9" id="KW-0479">Metal-binding</keyword>
<evidence type="ECO:0000256" key="8">
    <source>
        <dbReference type="ARBA" id="ARBA00023277"/>
    </source>
</evidence>
<feature type="domain" description="Carbohydrate kinase PfkB" evidence="10">
    <location>
        <begin position="191"/>
        <end position="354"/>
    </location>
</feature>
<comment type="activity regulation">
    <text evidence="9">Activated by a monovalent cation that binds near, but not in, the active site. The most likely occupant of the site in vivo is potassium. Ion binding induces a conformational change that may alter substrate affinity.</text>
</comment>
<proteinExistence type="inferred from homology"/>
<keyword evidence="8 9" id="KW-0119">Carbohydrate metabolism</keyword>
<dbReference type="VEuPathDB" id="FungiDB:SCODWIG_02657"/>
<dbReference type="InterPro" id="IPR011611">
    <property type="entry name" value="PfkB_dom"/>
</dbReference>
<keyword evidence="7 9" id="KW-0630">Potassium</keyword>
<name>A0A376B8A7_9ASCO</name>
<feature type="binding site" evidence="9">
    <location>
        <position position="313"/>
    </location>
    <ligand>
        <name>substrate</name>
    </ligand>
</feature>
<feature type="binding site" evidence="9">
    <location>
        <position position="309"/>
    </location>
    <ligand>
        <name>K(+)</name>
        <dbReference type="ChEBI" id="CHEBI:29103"/>
    </ligand>
</feature>
<dbReference type="PRINTS" id="PR00990">
    <property type="entry name" value="RIBOKINASE"/>
</dbReference>
<dbReference type="Proteomes" id="UP000262825">
    <property type="component" value="Unassembled WGS sequence"/>
</dbReference>
<comment type="catalytic activity">
    <reaction evidence="9">
        <text>D-ribose + ATP = D-ribose 5-phosphate + ADP + H(+)</text>
        <dbReference type="Rhea" id="RHEA:13697"/>
        <dbReference type="ChEBI" id="CHEBI:15378"/>
        <dbReference type="ChEBI" id="CHEBI:30616"/>
        <dbReference type="ChEBI" id="CHEBI:47013"/>
        <dbReference type="ChEBI" id="CHEBI:78346"/>
        <dbReference type="ChEBI" id="CHEBI:456216"/>
        <dbReference type="EC" id="2.7.1.15"/>
    </reaction>
</comment>
<accession>A0A376B8A7</accession>
<feature type="active site" description="Proton acceptor" evidence="9">
    <location>
        <position position="313"/>
    </location>
</feature>
<keyword evidence="9" id="KW-0963">Cytoplasm</keyword>
<comment type="function">
    <text evidence="9">Catalyzes the phosphorylation of ribose at O-5 in a reaction requiring ATP and magnesium. The resulting D-ribose-5-phosphate can then be used either for sythesis of nucleotides, histidine, and tryptophan, or as a component of the pentose phosphate pathway.</text>
</comment>
<dbReference type="GO" id="GO:0046872">
    <property type="term" value="F:metal ion binding"/>
    <property type="evidence" value="ECO:0007669"/>
    <property type="project" value="UniProtKB-KW"/>
</dbReference>
<dbReference type="EMBL" id="UFAJ01000490">
    <property type="protein sequence ID" value="SSD60896.1"/>
    <property type="molecule type" value="Genomic_DNA"/>
</dbReference>
<evidence type="ECO:0000313" key="11">
    <source>
        <dbReference type="EMBL" id="SSD60896.1"/>
    </source>
</evidence>
<dbReference type="GO" id="GO:0005634">
    <property type="term" value="C:nucleus"/>
    <property type="evidence" value="ECO:0007669"/>
    <property type="project" value="UniProtKB-SubCell"/>
</dbReference>
<feature type="domain" description="Carbohydrate kinase PfkB" evidence="10">
    <location>
        <begin position="4"/>
        <end position="119"/>
    </location>
</feature>
<dbReference type="InterPro" id="IPR011877">
    <property type="entry name" value="Ribokinase"/>
</dbReference>
<feature type="binding site" evidence="9">
    <location>
        <position position="343"/>
    </location>
    <ligand>
        <name>K(+)</name>
        <dbReference type="ChEBI" id="CHEBI:29103"/>
    </ligand>
</feature>
<dbReference type="Pfam" id="PF00294">
    <property type="entry name" value="PfkB"/>
    <property type="match status" value="2"/>
</dbReference>
<feature type="binding site" evidence="9">
    <location>
        <begin position="312"/>
        <end position="313"/>
    </location>
    <ligand>
        <name>ATP</name>
        <dbReference type="ChEBI" id="CHEBI:30616"/>
    </ligand>
</feature>
<gene>
    <name evidence="9" type="primary">RBK1</name>
    <name evidence="11" type="ORF">SCODWIG_02657</name>
</gene>
<feature type="binding site" evidence="9">
    <location>
        <begin position="38"/>
        <end position="42"/>
    </location>
    <ligand>
        <name>substrate</name>
    </ligand>
</feature>
<protein>
    <recommendedName>
        <fullName evidence="9">Ribokinase</fullName>
        <shortName evidence="9">RK</shortName>
        <ecNumber evidence="9">2.7.1.15</ecNumber>
    </recommendedName>
</protein>
<feature type="binding site" evidence="9">
    <location>
        <position position="307"/>
    </location>
    <ligand>
        <name>K(+)</name>
        <dbReference type="ChEBI" id="CHEBI:29103"/>
    </ligand>
</feature>
<feature type="binding site" evidence="9">
    <location>
        <position position="175"/>
    </location>
    <ligand>
        <name>substrate</name>
    </ligand>
</feature>
<evidence type="ECO:0000256" key="2">
    <source>
        <dbReference type="ARBA" id="ARBA00022723"/>
    </source>
</evidence>
<dbReference type="GO" id="GO:0019303">
    <property type="term" value="P:D-ribose catabolic process"/>
    <property type="evidence" value="ECO:0007669"/>
    <property type="project" value="UniProtKB-UniRule"/>
</dbReference>
<comment type="pathway">
    <text evidence="9">Carbohydrate metabolism; D-ribose degradation; D-ribose 5-phosphate from beta-D-ribopyranose: step 2/2.</text>
</comment>